<evidence type="ECO:0000256" key="9">
    <source>
        <dbReference type="ARBA" id="ARBA00023158"/>
    </source>
</evidence>
<protein>
    <recommendedName>
        <fullName evidence="3">RNA helicase</fullName>
        <ecNumber evidence="3">3.6.4.13</ecNumber>
    </recommendedName>
</protein>
<dbReference type="GO" id="GO:0032574">
    <property type="term" value="F:5'-3' RNA helicase activity"/>
    <property type="evidence" value="ECO:0007669"/>
    <property type="project" value="InterPro"/>
</dbReference>
<dbReference type="PANTHER" id="PTHR45418">
    <property type="entry name" value="CANCER/TESTIS ANTIGEN 55"/>
    <property type="match status" value="1"/>
</dbReference>
<evidence type="ECO:0000313" key="15">
    <source>
        <dbReference type="Proteomes" id="UP000504610"/>
    </source>
</evidence>
<evidence type="ECO:0000256" key="4">
    <source>
        <dbReference type="ARBA" id="ARBA00022490"/>
    </source>
</evidence>
<evidence type="ECO:0000259" key="14">
    <source>
        <dbReference type="Pfam" id="PF21634"/>
    </source>
</evidence>
<proteinExistence type="inferred from homology"/>
<keyword evidence="15" id="KW-1185">Reference proteome</keyword>
<dbReference type="InterPro" id="IPR041677">
    <property type="entry name" value="DNA2/NAM7_AAA_11"/>
</dbReference>
<dbReference type="GO" id="GO:0016787">
    <property type="term" value="F:hydrolase activity"/>
    <property type="evidence" value="ECO:0007669"/>
    <property type="project" value="UniProtKB-KW"/>
</dbReference>
<comment type="catalytic activity">
    <reaction evidence="10">
        <text>ATP + H2O = ADP + phosphate + H(+)</text>
        <dbReference type="Rhea" id="RHEA:13065"/>
        <dbReference type="ChEBI" id="CHEBI:15377"/>
        <dbReference type="ChEBI" id="CHEBI:15378"/>
        <dbReference type="ChEBI" id="CHEBI:30616"/>
        <dbReference type="ChEBI" id="CHEBI:43474"/>
        <dbReference type="ChEBI" id="CHEBI:456216"/>
        <dbReference type="EC" id="3.6.4.13"/>
    </reaction>
</comment>
<dbReference type="InterPro" id="IPR041679">
    <property type="entry name" value="DNA2/NAM7-like_C"/>
</dbReference>
<evidence type="ECO:0000313" key="16">
    <source>
        <dbReference type="RefSeq" id="XP_018435785.1"/>
    </source>
</evidence>
<keyword evidence="6" id="KW-0378">Hydrolase</keyword>
<evidence type="ECO:0000256" key="3">
    <source>
        <dbReference type="ARBA" id="ARBA00012552"/>
    </source>
</evidence>
<accession>A0A6J0JJH3</accession>
<feature type="domain" description="DNA2/NAM7 helicase-like C-terminal" evidence="13">
    <location>
        <begin position="591"/>
        <end position="794"/>
    </location>
</feature>
<feature type="compositionally biased region" description="Basic and acidic residues" evidence="11">
    <location>
        <begin position="980"/>
        <end position="993"/>
    </location>
</feature>
<dbReference type="FunFam" id="3.40.50.300:FF:001199">
    <property type="entry name" value="Probable RNA helicase SDE3"/>
    <property type="match status" value="1"/>
</dbReference>
<feature type="domain" description="DNA2/NAM7 helicase helicase" evidence="12">
    <location>
        <begin position="395"/>
        <end position="482"/>
    </location>
</feature>
<dbReference type="InterPro" id="IPR049080">
    <property type="entry name" value="MOV-10-like_beta-barrel"/>
</dbReference>
<dbReference type="GO" id="GO:0031047">
    <property type="term" value="P:regulatory ncRNA-mediated gene silencing"/>
    <property type="evidence" value="ECO:0007669"/>
    <property type="project" value="UniProtKB-KW"/>
</dbReference>
<reference evidence="15" key="1">
    <citation type="journal article" date="2019" name="Database">
        <title>The radish genome database (RadishGD): an integrated information resource for radish genomics.</title>
        <authorList>
            <person name="Yu H.J."/>
            <person name="Baek S."/>
            <person name="Lee Y.J."/>
            <person name="Cho A."/>
            <person name="Mun J.H."/>
        </authorList>
    </citation>
    <scope>NUCLEOTIDE SEQUENCE [LARGE SCALE GENOMIC DNA]</scope>
    <source>
        <strain evidence="15">cv. WK10039</strain>
    </source>
</reference>
<feature type="region of interest" description="Disordered" evidence="11">
    <location>
        <begin position="859"/>
        <end position="1058"/>
    </location>
</feature>
<dbReference type="Gene3D" id="3.40.50.300">
    <property type="entry name" value="P-loop containing nucleotide triphosphate hydrolases"/>
    <property type="match status" value="2"/>
</dbReference>
<evidence type="ECO:0000256" key="7">
    <source>
        <dbReference type="ARBA" id="ARBA00022806"/>
    </source>
</evidence>
<dbReference type="FunFam" id="3.40.50.300:FF:001295">
    <property type="entry name" value="Probable RNA helicase SDE3"/>
    <property type="match status" value="1"/>
</dbReference>
<gene>
    <name evidence="16" type="primary">LOC108808081</name>
</gene>
<sequence length="1058" mass="118930">MSVSGYKSDDEYSVIADKGEIGFIDYQNDGCYNPLDEGPVVISAPFPFRNDKPQSVTVGETSHDSFTIKNTTDEAVDLWTKIYASNPEDSFTLSILKPPSKDADVKEVQSFYETFTLEDRMLEPGDTLTVWVSCKPKDIGLHTTVISVDWGCDNVERVVFLLAEDKISSSLATNRPYSRNRRAPKKDFAVDNYVTGTRPSKAVAQRPYKNRLPRYEIPKETRENLERKEIPDYLNDGLTVHNYSKYYKMLLIMEELQLEEDMRAYDMENVSMRRKGLCLSLEVPGLAEKRPSIVHGDHIFVRHACDGATAPAYEGFVHRVEADEVHLKFASEFHLRHTTGSVYNVRFTYNRINTRRLYQAVDATEHLDPNFLFPSLKSGKRMIKTKPIVPISPALNAEQICSIEMILGCKGAPPYVIHGPPGTGKTKTLVEAIVQLYTTQKNARVLVCAPSNSAADHILEKLLCLEGVRIKDNEIFRLNAATRTYEEIKPDIIRFCFFDECVFKCPPLLALNRYKLVVSTYMSASLLNAEGVKRGHFTHIFLDEAGQASEPENMIAISNLCVSETVVVLAGDPRQLGPVIYSRDAESLGLGKSYLERLFECDYYCEGDENYVTKLVKNYRCHPEILDLPSELFYDGELVASKEDTDSVLASLKFLPNIEFPMVFYGIQGCDEREGNNPSWFNRIEISKVIETIKRLTANDCVQEEDIGVITPYRQQVTKIKEVLDRLDMTEVKVGSVEQFQGQEKQVIIISTVRSTIKHNEFDRAYCLGFLSNPRRFNVAITRAISLLVIIGNPHIICKDMNWNKLLWRCVDNNAYQGCGLPEREEFEEEPFYQEESSNAPQYSVEEAWNMSGEVNNAGTKGKDEWSDGWNDNGSGTKENNEWSDGWNNNGGGTKEKDDCSDGWNNNAVAKEKEECSDGWNNNGGGTKNTDEWSDGLNNNGGGTEEKDDCSDGLNNNGGGTKEKEECSDGWNNNGGGTKNTDEWSDGTKHTGEWSDGWNNGGTKEKEDWSDGWNDNGGGSKNTGEWSDGWDNNGGTKEKEAWSDGWNNNGGGGEEKEW</sequence>
<dbReference type="GeneID" id="108808081"/>
<keyword evidence="7 16" id="KW-0347">Helicase</keyword>
<dbReference type="CDD" id="cd18038">
    <property type="entry name" value="DEXXQc_Helz-like"/>
    <property type="match status" value="1"/>
</dbReference>
<dbReference type="EC" id="3.6.4.13" evidence="3"/>
<feature type="domain" description="Helicase MOV-10-like beta-barrel" evidence="14">
    <location>
        <begin position="265"/>
        <end position="347"/>
    </location>
</feature>
<comment type="subcellular location">
    <subcellularLocation>
        <location evidence="1">Cytoplasm</location>
    </subcellularLocation>
</comment>
<evidence type="ECO:0000256" key="2">
    <source>
        <dbReference type="ARBA" id="ARBA00005601"/>
    </source>
</evidence>
<evidence type="ECO:0000256" key="11">
    <source>
        <dbReference type="SAM" id="MobiDB-lite"/>
    </source>
</evidence>
<organism evidence="15 16">
    <name type="scientific">Raphanus sativus</name>
    <name type="common">Radish</name>
    <name type="synonym">Raphanus raphanistrum var. sativus</name>
    <dbReference type="NCBI Taxonomy" id="3726"/>
    <lineage>
        <taxon>Eukaryota</taxon>
        <taxon>Viridiplantae</taxon>
        <taxon>Streptophyta</taxon>
        <taxon>Embryophyta</taxon>
        <taxon>Tracheophyta</taxon>
        <taxon>Spermatophyta</taxon>
        <taxon>Magnoliopsida</taxon>
        <taxon>eudicotyledons</taxon>
        <taxon>Gunneridae</taxon>
        <taxon>Pentapetalae</taxon>
        <taxon>rosids</taxon>
        <taxon>malvids</taxon>
        <taxon>Brassicales</taxon>
        <taxon>Brassicaceae</taxon>
        <taxon>Brassiceae</taxon>
        <taxon>Raphanus</taxon>
    </lineage>
</organism>
<name>A0A6J0JJH3_RAPSA</name>
<dbReference type="KEGG" id="rsz:108808081"/>
<dbReference type="OrthoDB" id="6513042at2759"/>
<dbReference type="InterPro" id="IPR027417">
    <property type="entry name" value="P-loop_NTPase"/>
</dbReference>
<evidence type="ECO:0000259" key="13">
    <source>
        <dbReference type="Pfam" id="PF13087"/>
    </source>
</evidence>
<dbReference type="Proteomes" id="UP000504610">
    <property type="component" value="Chromosome 1"/>
</dbReference>
<dbReference type="Pfam" id="PF21634">
    <property type="entry name" value="MOV-10_beta-barrel"/>
    <property type="match status" value="1"/>
</dbReference>
<comment type="similarity">
    <text evidence="2">Belongs to the DNA2/NAM7 helicase family. SDE3 subfamily.</text>
</comment>
<dbReference type="FunFam" id="3.40.50.300:FF:001468">
    <property type="entry name" value="Probable RNA helicase SDE3"/>
    <property type="match status" value="1"/>
</dbReference>
<keyword evidence="8" id="KW-0067">ATP-binding</keyword>
<dbReference type="SUPFAM" id="SSF52540">
    <property type="entry name" value="P-loop containing nucleoside triphosphate hydrolases"/>
    <property type="match status" value="1"/>
</dbReference>
<evidence type="ECO:0000256" key="8">
    <source>
        <dbReference type="ARBA" id="ARBA00022840"/>
    </source>
</evidence>
<evidence type="ECO:0000256" key="1">
    <source>
        <dbReference type="ARBA" id="ARBA00004496"/>
    </source>
</evidence>
<dbReference type="CDD" id="cd18808">
    <property type="entry name" value="SF1_C_Upf1"/>
    <property type="match status" value="1"/>
</dbReference>
<dbReference type="Pfam" id="PF13086">
    <property type="entry name" value="AAA_11"/>
    <property type="match status" value="2"/>
</dbReference>
<evidence type="ECO:0000256" key="5">
    <source>
        <dbReference type="ARBA" id="ARBA00022741"/>
    </source>
</evidence>
<dbReference type="PANTHER" id="PTHR45418:SF1">
    <property type="entry name" value="CANCER_TESTIS ANTIGEN 55"/>
    <property type="match status" value="1"/>
</dbReference>
<reference evidence="16" key="2">
    <citation type="submission" date="2025-08" db="UniProtKB">
        <authorList>
            <consortium name="RefSeq"/>
        </authorList>
    </citation>
    <scope>IDENTIFICATION</scope>
    <source>
        <tissue evidence="16">Leaf</tissue>
    </source>
</reference>
<dbReference type="GO" id="GO:0005737">
    <property type="term" value="C:cytoplasm"/>
    <property type="evidence" value="ECO:0007669"/>
    <property type="project" value="UniProtKB-SubCell"/>
</dbReference>
<dbReference type="GO" id="GO:0005524">
    <property type="term" value="F:ATP binding"/>
    <property type="evidence" value="ECO:0007669"/>
    <property type="project" value="UniProtKB-KW"/>
</dbReference>
<dbReference type="InterPro" id="IPR047187">
    <property type="entry name" value="SF1_C_Upf1"/>
</dbReference>
<dbReference type="RefSeq" id="XP_018435785.1">
    <property type="nucleotide sequence ID" value="XM_018580283.2"/>
</dbReference>
<dbReference type="GO" id="GO:0003723">
    <property type="term" value="F:RNA binding"/>
    <property type="evidence" value="ECO:0007669"/>
    <property type="project" value="InterPro"/>
</dbReference>
<keyword evidence="9" id="KW-0943">RNA-mediated gene silencing</keyword>
<evidence type="ECO:0000256" key="10">
    <source>
        <dbReference type="ARBA" id="ARBA00047984"/>
    </source>
</evidence>
<dbReference type="InterPro" id="IPR026122">
    <property type="entry name" value="MOV-10/SDE3_DEXXQ/H-box"/>
</dbReference>
<keyword evidence="5" id="KW-0547">Nucleotide-binding</keyword>
<evidence type="ECO:0000256" key="6">
    <source>
        <dbReference type="ARBA" id="ARBA00022801"/>
    </source>
</evidence>
<dbReference type="AlphaFoldDB" id="A0A6J0JJH3"/>
<feature type="domain" description="DNA2/NAM7 helicase helicase" evidence="12">
    <location>
        <begin position="510"/>
        <end position="582"/>
    </location>
</feature>
<dbReference type="Pfam" id="PF13087">
    <property type="entry name" value="AAA_12"/>
    <property type="match status" value="1"/>
</dbReference>
<evidence type="ECO:0000259" key="12">
    <source>
        <dbReference type="Pfam" id="PF13086"/>
    </source>
</evidence>
<keyword evidence="4" id="KW-0963">Cytoplasm</keyword>